<feature type="compositionally biased region" description="Basic and acidic residues" evidence="4">
    <location>
        <begin position="31"/>
        <end position="59"/>
    </location>
</feature>
<feature type="compositionally biased region" description="Basic and acidic residues" evidence="4">
    <location>
        <begin position="177"/>
        <end position="193"/>
    </location>
</feature>
<organism evidence="7 8">
    <name type="scientific">Cytospora paraplurivora</name>
    <dbReference type="NCBI Taxonomy" id="2898453"/>
    <lineage>
        <taxon>Eukaryota</taxon>
        <taxon>Fungi</taxon>
        <taxon>Dikarya</taxon>
        <taxon>Ascomycota</taxon>
        <taxon>Pezizomycotina</taxon>
        <taxon>Sordariomycetes</taxon>
        <taxon>Sordariomycetidae</taxon>
        <taxon>Diaporthales</taxon>
        <taxon>Cytosporaceae</taxon>
        <taxon>Cytospora</taxon>
    </lineage>
</organism>
<dbReference type="PANTHER" id="PTHR14369:SF0">
    <property type="entry name" value="SURFEIT LOCUS PROTEIN 6"/>
    <property type="match status" value="1"/>
</dbReference>
<dbReference type="InterPro" id="IPR007019">
    <property type="entry name" value="SURF6"/>
</dbReference>
<dbReference type="InterPro" id="IPR029188">
    <property type="entry name" value="Rrp14_N"/>
</dbReference>
<comment type="similarity">
    <text evidence="2">Belongs to the SURF6 family.</text>
</comment>
<feature type="region of interest" description="Disordered" evidence="4">
    <location>
        <begin position="31"/>
        <end position="306"/>
    </location>
</feature>
<feature type="compositionally biased region" description="Acidic residues" evidence="4">
    <location>
        <begin position="194"/>
        <end position="212"/>
    </location>
</feature>
<accession>A0AAN9UKI3</accession>
<comment type="caution">
    <text evidence="7">The sequence shown here is derived from an EMBL/GenBank/DDBJ whole genome shotgun (WGS) entry which is preliminary data.</text>
</comment>
<evidence type="ECO:0000256" key="4">
    <source>
        <dbReference type="SAM" id="MobiDB-lite"/>
    </source>
</evidence>
<keyword evidence="8" id="KW-1185">Reference proteome</keyword>
<name>A0AAN9UKI3_9PEZI</name>
<feature type="compositionally biased region" description="Low complexity" evidence="4">
    <location>
        <begin position="538"/>
        <end position="548"/>
    </location>
</feature>
<dbReference type="GO" id="GO:0003723">
    <property type="term" value="F:RNA binding"/>
    <property type="evidence" value="ECO:0007669"/>
    <property type="project" value="TreeGrafter"/>
</dbReference>
<dbReference type="Pfam" id="PF15459">
    <property type="entry name" value="RRP14"/>
    <property type="match status" value="1"/>
</dbReference>
<feature type="domain" description="Ribosomal RNA-processing protein 14 N-terminal" evidence="6">
    <location>
        <begin position="9"/>
        <end position="60"/>
    </location>
</feature>
<dbReference type="GO" id="GO:0003677">
    <property type="term" value="F:DNA binding"/>
    <property type="evidence" value="ECO:0007669"/>
    <property type="project" value="TreeGrafter"/>
</dbReference>
<feature type="region of interest" description="Disordered" evidence="4">
    <location>
        <begin position="321"/>
        <end position="388"/>
    </location>
</feature>
<comment type="subcellular location">
    <subcellularLocation>
        <location evidence="1">Nucleus</location>
    </subcellularLocation>
</comment>
<feature type="compositionally biased region" description="Basic and acidic residues" evidence="4">
    <location>
        <begin position="359"/>
        <end position="373"/>
    </location>
</feature>
<feature type="compositionally biased region" description="Basic and acidic residues" evidence="4">
    <location>
        <begin position="514"/>
        <end position="527"/>
    </location>
</feature>
<dbReference type="Pfam" id="PF04935">
    <property type="entry name" value="SURF6"/>
    <property type="match status" value="1"/>
</dbReference>
<evidence type="ECO:0000256" key="1">
    <source>
        <dbReference type="ARBA" id="ARBA00004123"/>
    </source>
</evidence>
<feature type="region of interest" description="Disordered" evidence="4">
    <location>
        <begin position="465"/>
        <end position="558"/>
    </location>
</feature>
<feature type="compositionally biased region" description="Basic and acidic residues" evidence="4">
    <location>
        <begin position="66"/>
        <end position="83"/>
    </location>
</feature>
<evidence type="ECO:0000259" key="5">
    <source>
        <dbReference type="Pfam" id="PF04935"/>
    </source>
</evidence>
<feature type="compositionally biased region" description="Basic and acidic residues" evidence="4">
    <location>
        <begin position="465"/>
        <end position="479"/>
    </location>
</feature>
<evidence type="ECO:0000313" key="7">
    <source>
        <dbReference type="EMBL" id="KAK7745919.1"/>
    </source>
</evidence>
<sequence>MTDTSLKDRLRNHSEAFDSLLSLIPAKLYYGEEKSGDQWQRKKQTKEQARAAKRNKLDPDSALNRSAKEVMDERARNKRKAQEMEQSEEDEESNQDEEVEEDEEEDLDEVVEGIEREKPLEGLKKRNPDDEPSKKVKLSEPEADAQTKEEKLSAHQQRKLLKQQKKAERKAEKKKAPKAEKTPKAEQAPKETETVEEDQPASEDESEDDSTPVDDVRPSKEEDEEEEEEEAEDSKPSKDMLPIDVSGLADDVNRSASSSFSTPPSPTFDSNPDKQSAEQASTTTSIASEAAPGTEKSKKIKVPSDTTELRARLAAKIAALRAARKADGPEGTPIRTRQELIESRRKKLAERKAHKKELRLKAKEAEDKKREEALASARNSPLLSFGSPEHDSALNFTFGRVAFADGTSMSHDLSYVKDKSGKKKGPTDPKSALAKLEAQKKRLAALDDDKRKEVLEKETWLAARRKAEGEKVRNDESLLKKAVKRKDKAKQKSEEAWKERKQGVAFAQKKQQQKRQENIQKRKDTKAAGKAGKKKGKSGPTKSKSRPGFEGGGFGKRK</sequence>
<feature type="compositionally biased region" description="Low complexity" evidence="4">
    <location>
        <begin position="255"/>
        <end position="270"/>
    </location>
</feature>
<feature type="compositionally biased region" description="Basic and acidic residues" evidence="4">
    <location>
        <begin position="490"/>
        <end position="502"/>
    </location>
</feature>
<dbReference type="Proteomes" id="UP001320245">
    <property type="component" value="Unassembled WGS sequence"/>
</dbReference>
<feature type="compositionally biased region" description="Low complexity" evidence="4">
    <location>
        <begin position="277"/>
        <end position="291"/>
    </location>
</feature>
<feature type="domain" description="Ribosomal RNA-processing protein 14/surfeit locus protein 6 C-terminal" evidence="5">
    <location>
        <begin position="338"/>
        <end position="531"/>
    </location>
</feature>
<dbReference type="InterPro" id="IPR029190">
    <property type="entry name" value="Rrp14/SURF6_C"/>
</dbReference>
<feature type="compositionally biased region" description="Basic and acidic residues" evidence="4">
    <location>
        <begin position="113"/>
        <end position="153"/>
    </location>
</feature>
<protein>
    <recommendedName>
        <fullName evidence="9">Ribosomal RNA-processing protein 14/surfeit locus protein 6 C-terminal domain-containing protein</fullName>
    </recommendedName>
</protein>
<keyword evidence="3" id="KW-0539">Nucleus</keyword>
<evidence type="ECO:0000256" key="2">
    <source>
        <dbReference type="ARBA" id="ARBA00005904"/>
    </source>
</evidence>
<feature type="compositionally biased region" description="Acidic residues" evidence="4">
    <location>
        <begin position="221"/>
        <end position="232"/>
    </location>
</feature>
<evidence type="ECO:0000256" key="3">
    <source>
        <dbReference type="ARBA" id="ARBA00023242"/>
    </source>
</evidence>
<feature type="compositionally biased region" description="Basic residues" evidence="4">
    <location>
        <begin position="344"/>
        <end position="358"/>
    </location>
</feature>
<dbReference type="EMBL" id="JAJSPL020000007">
    <property type="protein sequence ID" value="KAK7745919.1"/>
    <property type="molecule type" value="Genomic_DNA"/>
</dbReference>
<evidence type="ECO:0000313" key="8">
    <source>
        <dbReference type="Proteomes" id="UP001320245"/>
    </source>
</evidence>
<reference evidence="7 8" key="1">
    <citation type="journal article" date="2023" name="PLoS ONE">
        <title>Cytospora paraplurivora sp. nov. isolated from orchards with fruit tree decline syndrome in Ontario, Canada.</title>
        <authorList>
            <person name="Ilyukhin E."/>
            <person name="Nguyen H.D.T."/>
            <person name="Castle A.J."/>
            <person name="Ellouze W."/>
        </authorList>
    </citation>
    <scope>NUCLEOTIDE SEQUENCE [LARGE SCALE GENOMIC DNA]</scope>
    <source>
        <strain evidence="7 8">FDS-564</strain>
    </source>
</reference>
<dbReference type="GO" id="GO:0042273">
    <property type="term" value="P:ribosomal large subunit biogenesis"/>
    <property type="evidence" value="ECO:0007669"/>
    <property type="project" value="TreeGrafter"/>
</dbReference>
<dbReference type="AlphaFoldDB" id="A0AAN9UKI3"/>
<gene>
    <name evidence="7" type="ORF">SLS53_002638</name>
</gene>
<feature type="compositionally biased region" description="Acidic residues" evidence="4">
    <location>
        <begin position="85"/>
        <end position="112"/>
    </location>
</feature>
<feature type="compositionally biased region" description="Gly residues" evidence="4">
    <location>
        <begin position="549"/>
        <end position="558"/>
    </location>
</feature>
<feature type="region of interest" description="Disordered" evidence="4">
    <location>
        <begin position="412"/>
        <end position="433"/>
    </location>
</feature>
<dbReference type="PANTHER" id="PTHR14369">
    <property type="entry name" value="SURFEIT LOCUS PROTEIN 6"/>
    <property type="match status" value="1"/>
</dbReference>
<dbReference type="GO" id="GO:0042274">
    <property type="term" value="P:ribosomal small subunit biogenesis"/>
    <property type="evidence" value="ECO:0007669"/>
    <property type="project" value="TreeGrafter"/>
</dbReference>
<dbReference type="GO" id="GO:0005730">
    <property type="term" value="C:nucleolus"/>
    <property type="evidence" value="ECO:0007669"/>
    <property type="project" value="TreeGrafter"/>
</dbReference>
<proteinExistence type="inferred from homology"/>
<evidence type="ECO:0008006" key="9">
    <source>
        <dbReference type="Google" id="ProtNLM"/>
    </source>
</evidence>
<evidence type="ECO:0000259" key="6">
    <source>
        <dbReference type="Pfam" id="PF15459"/>
    </source>
</evidence>